<comment type="caution">
    <text evidence="4">The sequence shown here is derived from an EMBL/GenBank/DDBJ whole genome shotgun (WGS) entry which is preliminary data.</text>
</comment>
<dbReference type="OrthoDB" id="5977743at2759"/>
<feature type="compositionally biased region" description="Basic and acidic residues" evidence="2">
    <location>
        <begin position="562"/>
        <end position="572"/>
    </location>
</feature>
<dbReference type="InterPro" id="IPR033308">
    <property type="entry name" value="PGAP5/Cdc1/Ted1"/>
</dbReference>
<dbReference type="GO" id="GO:0005783">
    <property type="term" value="C:endoplasmic reticulum"/>
    <property type="evidence" value="ECO:0007669"/>
    <property type="project" value="TreeGrafter"/>
</dbReference>
<proteinExistence type="predicted"/>
<feature type="transmembrane region" description="Helical" evidence="3">
    <location>
        <begin position="409"/>
        <end position="431"/>
    </location>
</feature>
<evidence type="ECO:0000256" key="1">
    <source>
        <dbReference type="ARBA" id="ARBA00023136"/>
    </source>
</evidence>
<keyword evidence="1 3" id="KW-0472">Membrane</keyword>
<evidence type="ECO:0000256" key="2">
    <source>
        <dbReference type="SAM" id="MobiDB-lite"/>
    </source>
</evidence>
<gene>
    <name evidence="4" type="ORF">BG011_008027</name>
</gene>
<feature type="region of interest" description="Disordered" evidence="2">
    <location>
        <begin position="559"/>
        <end position="578"/>
    </location>
</feature>
<dbReference type="GO" id="GO:0006506">
    <property type="term" value="P:GPI anchor biosynthetic process"/>
    <property type="evidence" value="ECO:0007669"/>
    <property type="project" value="InterPro"/>
</dbReference>
<dbReference type="SUPFAM" id="SSF56300">
    <property type="entry name" value="Metallo-dependent phosphatases"/>
    <property type="match status" value="1"/>
</dbReference>
<feature type="region of interest" description="Disordered" evidence="2">
    <location>
        <begin position="127"/>
        <end position="152"/>
    </location>
</feature>
<feature type="compositionally biased region" description="Polar residues" evidence="2">
    <location>
        <begin position="477"/>
        <end position="494"/>
    </location>
</feature>
<keyword evidence="3" id="KW-0812">Transmembrane</keyword>
<evidence type="ECO:0008006" key="6">
    <source>
        <dbReference type="Google" id="ProtNLM"/>
    </source>
</evidence>
<dbReference type="Gene3D" id="3.60.21.10">
    <property type="match status" value="1"/>
</dbReference>
<accession>A0A9P6PRB5</accession>
<dbReference type="AlphaFoldDB" id="A0A9P6PRB5"/>
<dbReference type="Proteomes" id="UP000726737">
    <property type="component" value="Unassembled WGS sequence"/>
</dbReference>
<evidence type="ECO:0000313" key="4">
    <source>
        <dbReference type="EMBL" id="KAG0250869.1"/>
    </source>
</evidence>
<evidence type="ECO:0000313" key="5">
    <source>
        <dbReference type="Proteomes" id="UP000726737"/>
    </source>
</evidence>
<keyword evidence="3" id="KW-1133">Transmembrane helix</keyword>
<evidence type="ECO:0000256" key="3">
    <source>
        <dbReference type="SAM" id="Phobius"/>
    </source>
</evidence>
<protein>
    <recommendedName>
        <fullName evidence="6">Calcineurin-like phosphoesterase domain-containing protein</fullName>
    </recommendedName>
</protein>
<name>A0A9P6PRB5_9FUNG</name>
<dbReference type="PANTHER" id="PTHR13315">
    <property type="entry name" value="METALLO PHOSPHOESTERASE RELATED"/>
    <property type="match status" value="1"/>
</dbReference>
<dbReference type="EMBL" id="JAAAJA010000640">
    <property type="protein sequence ID" value="KAG0250869.1"/>
    <property type="molecule type" value="Genomic_DNA"/>
</dbReference>
<dbReference type="PANTHER" id="PTHR13315:SF4">
    <property type="entry name" value="METALLOPHOSPHOESTERASE, ISOFORM E"/>
    <property type="match status" value="1"/>
</dbReference>
<dbReference type="InterPro" id="IPR029052">
    <property type="entry name" value="Metallo-depent_PP-like"/>
</dbReference>
<reference evidence="4" key="1">
    <citation type="journal article" date="2020" name="Fungal Divers.">
        <title>Resolving the Mortierellaceae phylogeny through synthesis of multi-gene phylogenetics and phylogenomics.</title>
        <authorList>
            <person name="Vandepol N."/>
            <person name="Liber J."/>
            <person name="Desiro A."/>
            <person name="Na H."/>
            <person name="Kennedy M."/>
            <person name="Barry K."/>
            <person name="Grigoriev I.V."/>
            <person name="Miller A.N."/>
            <person name="O'Donnell K."/>
            <person name="Stajich J.E."/>
            <person name="Bonito G."/>
        </authorList>
    </citation>
    <scope>NUCLEOTIDE SEQUENCE</scope>
    <source>
        <strain evidence="4">KOD948</strain>
    </source>
</reference>
<keyword evidence="5" id="KW-1185">Reference proteome</keyword>
<dbReference type="GO" id="GO:0016020">
    <property type="term" value="C:membrane"/>
    <property type="evidence" value="ECO:0007669"/>
    <property type="project" value="GOC"/>
</dbReference>
<sequence>MVPLLLNNLPLTSPRALLQDTDDAALRERYRIAVIADPQLTDWLSYHQSGILLTLVETYTDIFMKRSFHRLHASLRPDAVIFVGDLNDGGRLSQGEVFEKNKHRFMDRVFESKSSAWNQRPVVMDAVDAQQSPSEPRVSKRQNNDPPLGEEHINITGRYQQMVDIPQSARERAAMRNAGKSVRLFVAGNHDVGFGDTLIRSSMNRYKQVWGSVNYEVQVGNHSLIVLDTLALSSGTQSIREESQLFLTKLTQENQTYPRILFTHVPLFRPDTTFCGDKREHKNGIVDGRGRQYQNMVSTQLSDEILRGIRPDMIFSGDDHDWCEIAHPLDGSATPEVSVPTFSFAQGTHQPAFMMLSLYNPDHKTKNVYPMVSASSGLPVSTEDSVSSMMRPSGDATFAYEECMLPDQLAIYLCYGALFAMTLNWIMIARYRWMTRTRRMLSQRSILVQWNEASHGSTTATAPLLQSLAQQQQQQQRNGEYTGETTYPLSNAESPQESLAIEEASLKAKRILWPLRMEKGYESLLAATLNATQSADVLEELSESQAYVIERKKFTRKNSNLRRQDYNHRPEGNRGVLK</sequence>
<organism evidence="4 5">
    <name type="scientific">Mortierella polycephala</name>
    <dbReference type="NCBI Taxonomy" id="41804"/>
    <lineage>
        <taxon>Eukaryota</taxon>
        <taxon>Fungi</taxon>
        <taxon>Fungi incertae sedis</taxon>
        <taxon>Mucoromycota</taxon>
        <taxon>Mortierellomycotina</taxon>
        <taxon>Mortierellomycetes</taxon>
        <taxon>Mortierellales</taxon>
        <taxon>Mortierellaceae</taxon>
        <taxon>Mortierella</taxon>
    </lineage>
</organism>
<feature type="region of interest" description="Disordered" evidence="2">
    <location>
        <begin position="472"/>
        <end position="494"/>
    </location>
</feature>